<evidence type="ECO:0000313" key="1">
    <source>
        <dbReference type="EMBL" id="KAG9335872.1"/>
    </source>
</evidence>
<gene>
    <name evidence="1" type="ORF">JZ751_003529</name>
</gene>
<evidence type="ECO:0000313" key="2">
    <source>
        <dbReference type="Proteomes" id="UP000824540"/>
    </source>
</evidence>
<proteinExistence type="predicted"/>
<feature type="non-terminal residue" evidence="1">
    <location>
        <position position="1"/>
    </location>
</feature>
<comment type="caution">
    <text evidence="1">The sequence shown here is derived from an EMBL/GenBank/DDBJ whole genome shotgun (WGS) entry which is preliminary data.</text>
</comment>
<name>A0A8T2NDU7_9TELE</name>
<dbReference type="Proteomes" id="UP000824540">
    <property type="component" value="Unassembled WGS sequence"/>
</dbReference>
<dbReference type="EMBL" id="JAFBMS010000107">
    <property type="protein sequence ID" value="KAG9335872.1"/>
    <property type="molecule type" value="Genomic_DNA"/>
</dbReference>
<reference evidence="1" key="1">
    <citation type="thesis" date="2021" institute="BYU ScholarsArchive" country="Provo, UT, USA">
        <title>Applications of and Algorithms for Genome Assembly and Genomic Analyses with an Emphasis on Marine Teleosts.</title>
        <authorList>
            <person name="Pickett B.D."/>
        </authorList>
    </citation>
    <scope>NUCLEOTIDE SEQUENCE</scope>
    <source>
        <strain evidence="1">HI-2016</strain>
    </source>
</reference>
<dbReference type="AlphaFoldDB" id="A0A8T2NDU7"/>
<protein>
    <submittedName>
        <fullName evidence="1">Uncharacterized protein</fullName>
    </submittedName>
</protein>
<sequence length="212" mass="23114">MPPPPTAAVTRGSWMSPQRHIYATQLTHWARSRQDWQMGAGYLDPESGELRHSVAFLFKVVPHAVPACLSQPAGTLRAKIKANLSAWTLAGPTQTSERHHLSATPMPTRRASTAIAHRTQSPNQAQGPGVLWDISAAHDEPTGVAEIGFVPLQQKPYRKQALSRGHPICTGGMVDRMTGYPQDPRPRQLHQEVVPPSMACSTVTPPPPHSPM</sequence>
<accession>A0A8T2NDU7</accession>
<organism evidence="1 2">
    <name type="scientific">Albula glossodonta</name>
    <name type="common">roundjaw bonefish</name>
    <dbReference type="NCBI Taxonomy" id="121402"/>
    <lineage>
        <taxon>Eukaryota</taxon>
        <taxon>Metazoa</taxon>
        <taxon>Chordata</taxon>
        <taxon>Craniata</taxon>
        <taxon>Vertebrata</taxon>
        <taxon>Euteleostomi</taxon>
        <taxon>Actinopterygii</taxon>
        <taxon>Neopterygii</taxon>
        <taxon>Teleostei</taxon>
        <taxon>Albuliformes</taxon>
        <taxon>Albulidae</taxon>
        <taxon>Albula</taxon>
    </lineage>
</organism>
<keyword evidence="2" id="KW-1185">Reference proteome</keyword>